<organism evidence="1 2">
    <name type="scientific">Klebsiella pneumoniae</name>
    <dbReference type="NCBI Taxonomy" id="573"/>
    <lineage>
        <taxon>Bacteria</taxon>
        <taxon>Pseudomonadati</taxon>
        <taxon>Pseudomonadota</taxon>
        <taxon>Gammaproteobacteria</taxon>
        <taxon>Enterobacterales</taxon>
        <taxon>Enterobacteriaceae</taxon>
        <taxon>Klebsiella/Raoultella group</taxon>
        <taxon>Klebsiella</taxon>
        <taxon>Klebsiella pneumoniae complex</taxon>
    </lineage>
</organism>
<name>A0A378B2W1_KLEPN</name>
<protein>
    <submittedName>
        <fullName evidence="1">Putative glucosamine-6-phosphate deaminase</fullName>
    </submittedName>
</protein>
<sequence length="43" mass="4833">MKMIVTEDYEEMSLVASHHVLGYITVPRRVNLAVTAGSTPKRM</sequence>
<proteinExistence type="predicted"/>
<dbReference type="SUPFAM" id="SSF100950">
    <property type="entry name" value="NagB/RpiA/CoA transferase-like"/>
    <property type="match status" value="1"/>
</dbReference>
<evidence type="ECO:0000313" key="1">
    <source>
        <dbReference type="EMBL" id="STV27670.1"/>
    </source>
</evidence>
<dbReference type="AlphaFoldDB" id="A0A378B2W1"/>
<evidence type="ECO:0000313" key="2">
    <source>
        <dbReference type="Proteomes" id="UP000254387"/>
    </source>
</evidence>
<dbReference type="EMBL" id="UGMN01000004">
    <property type="protein sequence ID" value="STV27670.1"/>
    <property type="molecule type" value="Genomic_DNA"/>
</dbReference>
<dbReference type="InterPro" id="IPR037171">
    <property type="entry name" value="NagB/RpiA_transferase-like"/>
</dbReference>
<gene>
    <name evidence="1" type="ORF">NCTC5053_03340</name>
</gene>
<dbReference type="Proteomes" id="UP000254387">
    <property type="component" value="Unassembled WGS sequence"/>
</dbReference>
<reference evidence="1 2" key="1">
    <citation type="submission" date="2018-06" db="EMBL/GenBank/DDBJ databases">
        <authorList>
            <consortium name="Pathogen Informatics"/>
            <person name="Doyle S."/>
        </authorList>
    </citation>
    <scope>NUCLEOTIDE SEQUENCE [LARGE SCALE GENOMIC DNA]</scope>
    <source>
        <strain evidence="1 2">NCTC5053</strain>
    </source>
</reference>
<accession>A0A378B2W1</accession>